<gene>
    <name evidence="4" type="ordered locus">Zymop_1706</name>
</gene>
<dbReference type="InterPro" id="IPR038718">
    <property type="entry name" value="SNF2-like_sf"/>
</dbReference>
<proteinExistence type="predicted"/>
<keyword evidence="4" id="KW-0614">Plasmid</keyword>
<feature type="domain" description="Helicase ATP-binding" evidence="2">
    <location>
        <begin position="520"/>
        <end position="701"/>
    </location>
</feature>
<dbReference type="InterPro" id="IPR049730">
    <property type="entry name" value="SNF2/RAD54-like_C"/>
</dbReference>
<dbReference type="Proteomes" id="UP000000491">
    <property type="component" value="Plasmid pZYMOP01"/>
</dbReference>
<name>F8EWF0_ZYMMT</name>
<dbReference type="GO" id="GO:0016787">
    <property type="term" value="F:hydrolase activity"/>
    <property type="evidence" value="ECO:0007669"/>
    <property type="project" value="UniProtKB-KW"/>
</dbReference>
<dbReference type="Pfam" id="PF00271">
    <property type="entry name" value="Helicase_C"/>
    <property type="match status" value="1"/>
</dbReference>
<dbReference type="PANTHER" id="PTHR10799">
    <property type="entry name" value="SNF2/RAD54 HELICASE FAMILY"/>
    <property type="match status" value="1"/>
</dbReference>
<dbReference type="Gene3D" id="3.40.50.10810">
    <property type="entry name" value="Tandem AAA-ATPase domain"/>
    <property type="match status" value="1"/>
</dbReference>
<dbReference type="SMART" id="SM00487">
    <property type="entry name" value="DEXDc"/>
    <property type="match status" value="1"/>
</dbReference>
<dbReference type="Pfam" id="PF00176">
    <property type="entry name" value="SNF2-rel_dom"/>
    <property type="match status" value="1"/>
</dbReference>
<keyword evidence="1" id="KW-0378">Hydrolase</keyword>
<dbReference type="AlphaFoldDB" id="F8EWF0"/>
<dbReference type="eggNOG" id="COG0553">
    <property type="taxonomic scope" value="Bacteria"/>
</dbReference>
<accession>F8EWF0</accession>
<dbReference type="GO" id="GO:0005524">
    <property type="term" value="F:ATP binding"/>
    <property type="evidence" value="ECO:0007669"/>
    <property type="project" value="InterPro"/>
</dbReference>
<dbReference type="KEGG" id="zmp:Zymop_1706"/>
<dbReference type="EMBL" id="CP002866">
    <property type="protein sequence ID" value="AEI38593.1"/>
    <property type="molecule type" value="Genomic_DNA"/>
</dbReference>
<dbReference type="Gene3D" id="3.40.50.300">
    <property type="entry name" value="P-loop containing nucleotide triphosphate hydrolases"/>
    <property type="match status" value="1"/>
</dbReference>
<dbReference type="PROSITE" id="PS51194">
    <property type="entry name" value="HELICASE_CTER"/>
    <property type="match status" value="1"/>
</dbReference>
<dbReference type="InterPro" id="IPR027417">
    <property type="entry name" value="P-loop_NTPase"/>
</dbReference>
<dbReference type="GO" id="GO:0004386">
    <property type="term" value="F:helicase activity"/>
    <property type="evidence" value="ECO:0007669"/>
    <property type="project" value="UniProtKB-KW"/>
</dbReference>
<dbReference type="PROSITE" id="PS51192">
    <property type="entry name" value="HELICASE_ATP_BIND_1"/>
    <property type="match status" value="1"/>
</dbReference>
<dbReference type="RefSeq" id="WP_013945601.1">
    <property type="nucleotide sequence ID" value="NC_015715.1"/>
</dbReference>
<dbReference type="CDD" id="cd17919">
    <property type="entry name" value="DEXHc_Snf"/>
    <property type="match status" value="1"/>
</dbReference>
<sequence>MSFDYSYNNDRVIINIPSRNSKFLGFLQKNKNFQKVDSKNFDLAIAIADISALADELKEPYEIHQKYIILSHRLVGSVDSQTAKILNLPPITDLVLKTDVEGIVGSSSFRLRAEWHRNNQHLTVNRIGSIIETSKGRQRIPAWMMDVLNIADGCRASNNDSIDWDVLARFRQALDLGAENIKDGHASCISMTDFLSGLHVRLADRFSISPNEQGTDFKIIPFSGQKIDDSEEISENIAELKGLYLADFQRKLKQKGVLNTFRLSSNEYLVIDRAAKPVLKLLHQMQEASLEERKVFIRNPLPRLTQAIKQDLYNNGKLSNIDDLLQEELIEKSVLPAFIETIEYNSFSERVIGIGKFVPPDLGINQSTGTTWLPEVFGEEEMKYLRTKTTKELEDLETHLEQAIRNKEETVIWKDMNFSDKPNILNELRCLIISRDKYLEDNHPLEKKENLANTDSDTIVLKTQNNFEEAIYSPAIKPRFSSIPTRIPSSIVTPLKQHQRESFDWQVNAWKFGLSGIFNADEQGLGKTLQTISFLVWLNELMEFDKSRRAPILIVAPTSLLHNWENEVDNHVEKVGLGHIIRLYGRGIDIRRRDGTSGIDTKTGESLLDFEDIMRHFYEGNGHFTCIITTYTTLTNYQHSLSKIPFAVTVFDEIQALKNPASLRSQAARSINADFRIGLTGTPIENSTTDLWAIMDQLVPGHLSSLLDYQRHYSNPTKDNMKDLYQKIFCSTGQRPALALRRLKANVTCDLPSKTRLILPKEMPEVQAKAYDDIRKKLKEGQRGNALKLLHHIRTASVHPAVSSISTDQKFIAQSGRLAATFEILKRIKTRGERALVFIENLKMQYRFAALVRSEFGLERVEIINGQTSISERQKIVDRFQEHLKDSKNKFDLLILGPRAAGTGLTLTAATHVIHLSRWWNPAVEEQCNDRVHRLGQTQPVYVYVPMAIHPYYKSKSFDCLLHNLMQKKRRLAQNILWPMADTANDVSQLQAQLINDENILEVGDCVKNAMIGMYADEDVLCPTPDNNGAFLYI</sequence>
<evidence type="ECO:0000313" key="4">
    <source>
        <dbReference type="EMBL" id="AEI38593.1"/>
    </source>
</evidence>
<evidence type="ECO:0000256" key="1">
    <source>
        <dbReference type="ARBA" id="ARBA00022801"/>
    </source>
</evidence>
<reference evidence="4 5" key="1">
    <citation type="journal article" date="2011" name="J. Bacteriol.">
        <title>Genome sequence of the ethanol-producing Zymomonas mobilis subsp. pomaceae lectotype strain ATCC 29192.</title>
        <authorList>
            <person name="Kouvelis V.N."/>
            <person name="Davenport K.W."/>
            <person name="Brettin T.S."/>
            <person name="Bruce D."/>
            <person name="Detter C."/>
            <person name="Han C.S."/>
            <person name="Nolan M."/>
            <person name="Tapia R."/>
            <person name="Damoulaki A."/>
            <person name="Kyrpides N.C."/>
            <person name="Typas M.A."/>
            <person name="Pappas K.M."/>
        </authorList>
    </citation>
    <scope>NUCLEOTIDE SEQUENCE [LARGE SCALE GENOMIC DNA]</scope>
    <source>
        <strain evidence="5">ATCC 29192 / DSM 22645 / JCM 10191 / CCUG 17912 / NBRC 13757 / NCIMB 11200 / NRRL B-4491 / Barker I</strain>
        <plasmid evidence="4">pZYMOP01</plasmid>
    </source>
</reference>
<feature type="domain" description="Helicase C-terminal" evidence="3">
    <location>
        <begin position="820"/>
        <end position="984"/>
    </location>
</feature>
<evidence type="ECO:0000259" key="2">
    <source>
        <dbReference type="PROSITE" id="PS51192"/>
    </source>
</evidence>
<dbReference type="InterPro" id="IPR000330">
    <property type="entry name" value="SNF2_N"/>
</dbReference>
<dbReference type="CDD" id="cd18793">
    <property type="entry name" value="SF2_C_SNF"/>
    <property type="match status" value="1"/>
</dbReference>
<evidence type="ECO:0000313" key="5">
    <source>
        <dbReference type="Proteomes" id="UP000000491"/>
    </source>
</evidence>
<organism evidence="4 5">
    <name type="scientific">Zymomonas mobilis subsp. pomaceae (strain ATCC 29192 / DSM 22645 / JCM 10191 / CCUG 17912 / NBRC 13757 / NCIMB 11200 / NRRL B-4491 / Barker I)</name>
    <dbReference type="NCBI Taxonomy" id="579138"/>
    <lineage>
        <taxon>Bacteria</taxon>
        <taxon>Pseudomonadati</taxon>
        <taxon>Pseudomonadota</taxon>
        <taxon>Alphaproteobacteria</taxon>
        <taxon>Sphingomonadales</taxon>
        <taxon>Zymomonadaceae</taxon>
        <taxon>Zymomonas</taxon>
    </lineage>
</organism>
<geneLocation type="plasmid" evidence="4 5">
    <name>pZYMOP01</name>
</geneLocation>
<dbReference type="HOGENOM" id="CLU_000315_21_6_5"/>
<dbReference type="SUPFAM" id="SSF52540">
    <property type="entry name" value="P-loop containing nucleoside triphosphate hydrolases"/>
    <property type="match status" value="2"/>
</dbReference>
<dbReference type="PATRIC" id="fig|579138.3.peg.1816"/>
<dbReference type="InterPro" id="IPR001650">
    <property type="entry name" value="Helicase_C-like"/>
</dbReference>
<evidence type="ECO:0000259" key="3">
    <source>
        <dbReference type="PROSITE" id="PS51194"/>
    </source>
</evidence>
<dbReference type="InterPro" id="IPR014001">
    <property type="entry name" value="Helicase_ATP-bd"/>
</dbReference>
<protein>
    <submittedName>
        <fullName evidence="4">SNF2-related protein</fullName>
    </submittedName>
</protein>
<dbReference type="SMART" id="SM00490">
    <property type="entry name" value="HELICc"/>
    <property type="match status" value="1"/>
</dbReference>